<keyword evidence="6" id="KW-1133">Transmembrane helix</keyword>
<evidence type="ECO:0000256" key="6">
    <source>
        <dbReference type="SAM" id="Phobius"/>
    </source>
</evidence>
<dbReference type="GO" id="GO:0031012">
    <property type="term" value="C:extracellular matrix"/>
    <property type="evidence" value="ECO:0007669"/>
    <property type="project" value="InterPro"/>
</dbReference>
<proteinExistence type="predicted"/>
<name>A0A1G2TY80_9BACT</name>
<evidence type="ECO:0000256" key="3">
    <source>
        <dbReference type="ARBA" id="ARBA00022801"/>
    </source>
</evidence>
<keyword evidence="1" id="KW-0645">Protease</keyword>
<keyword evidence="6" id="KW-0812">Transmembrane</keyword>
<evidence type="ECO:0000259" key="7">
    <source>
        <dbReference type="Pfam" id="PF00413"/>
    </source>
</evidence>
<protein>
    <recommendedName>
        <fullName evidence="7">Peptidase M10 metallopeptidase domain-containing protein</fullName>
    </recommendedName>
</protein>
<dbReference type="AlphaFoldDB" id="A0A1G2TY80"/>
<keyword evidence="3" id="KW-0378">Hydrolase</keyword>
<accession>A0A1G2TY80</accession>
<sequence>MKLLKNVLVSLFLVGSFGYLGYFFYQYSINPCDKGLKYSIGVFDNQFNVSKEDFKKYVAESEVVWEKALGRDIFVYEPEADFKINLIYDQRQLETVQKQKTEFGLSAIEDVFKKLDVDFGVFKNKYDERIYSYEKDLNLFENRKDDYENEIAFWNSKGGAPKEKFEALEKERLYLNTEATRLNKESSSINILTSELNKLLKERNIKATEYNKVAESYNQKYNQSLEFNQAEYTGKEINIYQFNNKKDLILALTHEFGHALGMDHVENAKSIMYYITGTDTETSLVLSAEDLAELNRVCKIK</sequence>
<dbReference type="GO" id="GO:0008270">
    <property type="term" value="F:zinc ion binding"/>
    <property type="evidence" value="ECO:0007669"/>
    <property type="project" value="InterPro"/>
</dbReference>
<keyword evidence="5" id="KW-0175">Coiled coil</keyword>
<evidence type="ECO:0000313" key="8">
    <source>
        <dbReference type="EMBL" id="OHB01532.1"/>
    </source>
</evidence>
<gene>
    <name evidence="8" type="ORF">A3A90_01900</name>
</gene>
<keyword evidence="6" id="KW-0472">Membrane</keyword>
<organism evidence="8 9">
    <name type="scientific">Candidatus Zambryskibacteria bacterium RIFCSPLOWO2_01_FULL_35_19</name>
    <dbReference type="NCBI Taxonomy" id="1802757"/>
    <lineage>
        <taxon>Bacteria</taxon>
        <taxon>Candidatus Zambryskiibacteriota</taxon>
    </lineage>
</organism>
<reference evidence="8 9" key="1">
    <citation type="journal article" date="2016" name="Nat. Commun.">
        <title>Thousands of microbial genomes shed light on interconnected biogeochemical processes in an aquifer system.</title>
        <authorList>
            <person name="Anantharaman K."/>
            <person name="Brown C.T."/>
            <person name="Hug L.A."/>
            <person name="Sharon I."/>
            <person name="Castelle C.J."/>
            <person name="Probst A.J."/>
            <person name="Thomas B.C."/>
            <person name="Singh A."/>
            <person name="Wilkins M.J."/>
            <person name="Karaoz U."/>
            <person name="Brodie E.L."/>
            <person name="Williams K.H."/>
            <person name="Hubbard S.S."/>
            <person name="Banfield J.F."/>
        </authorList>
    </citation>
    <scope>NUCLEOTIDE SEQUENCE [LARGE SCALE GENOMIC DNA]</scope>
</reference>
<dbReference type="GO" id="GO:0006508">
    <property type="term" value="P:proteolysis"/>
    <property type="evidence" value="ECO:0007669"/>
    <property type="project" value="UniProtKB-KW"/>
</dbReference>
<dbReference type="InterPro" id="IPR024079">
    <property type="entry name" value="MetalloPept_cat_dom_sf"/>
</dbReference>
<comment type="caution">
    <text evidence="8">The sequence shown here is derived from an EMBL/GenBank/DDBJ whole genome shotgun (WGS) entry which is preliminary data.</text>
</comment>
<dbReference type="GO" id="GO:0004222">
    <property type="term" value="F:metalloendopeptidase activity"/>
    <property type="evidence" value="ECO:0007669"/>
    <property type="project" value="InterPro"/>
</dbReference>
<feature type="transmembrane region" description="Helical" evidence="6">
    <location>
        <begin position="7"/>
        <end position="25"/>
    </location>
</feature>
<dbReference type="EMBL" id="MHWA01000013">
    <property type="protein sequence ID" value="OHB01532.1"/>
    <property type="molecule type" value="Genomic_DNA"/>
</dbReference>
<dbReference type="Pfam" id="PF00413">
    <property type="entry name" value="Peptidase_M10"/>
    <property type="match status" value="1"/>
</dbReference>
<dbReference type="SUPFAM" id="SSF55486">
    <property type="entry name" value="Metalloproteases ('zincins'), catalytic domain"/>
    <property type="match status" value="1"/>
</dbReference>
<feature type="domain" description="Peptidase M10 metallopeptidase" evidence="7">
    <location>
        <begin position="220"/>
        <end position="294"/>
    </location>
</feature>
<evidence type="ECO:0000313" key="9">
    <source>
        <dbReference type="Proteomes" id="UP000178404"/>
    </source>
</evidence>
<keyword evidence="4" id="KW-0862">Zinc</keyword>
<dbReference type="InterPro" id="IPR001818">
    <property type="entry name" value="Pept_M10_metallopeptidase"/>
</dbReference>
<dbReference type="Proteomes" id="UP000178404">
    <property type="component" value="Unassembled WGS sequence"/>
</dbReference>
<evidence type="ECO:0000256" key="1">
    <source>
        <dbReference type="ARBA" id="ARBA00022670"/>
    </source>
</evidence>
<evidence type="ECO:0000256" key="2">
    <source>
        <dbReference type="ARBA" id="ARBA00022723"/>
    </source>
</evidence>
<evidence type="ECO:0000256" key="4">
    <source>
        <dbReference type="ARBA" id="ARBA00022833"/>
    </source>
</evidence>
<keyword evidence="2" id="KW-0479">Metal-binding</keyword>
<feature type="coiled-coil region" evidence="5">
    <location>
        <begin position="130"/>
        <end position="202"/>
    </location>
</feature>
<dbReference type="Gene3D" id="3.40.390.10">
    <property type="entry name" value="Collagenase (Catalytic Domain)"/>
    <property type="match status" value="1"/>
</dbReference>
<evidence type="ECO:0000256" key="5">
    <source>
        <dbReference type="SAM" id="Coils"/>
    </source>
</evidence>